<dbReference type="RefSeq" id="WP_114677614.1">
    <property type="nucleotide sequence ID" value="NZ_CP031188.1"/>
</dbReference>
<keyword evidence="1" id="KW-0732">Signal</keyword>
<keyword evidence="3" id="KW-1185">Reference proteome</keyword>
<dbReference type="Proteomes" id="UP000253951">
    <property type="component" value="Chromosome"/>
</dbReference>
<sequence>MKKIIITSLLLCVFGVKAQVKIGDNPTSVGTSSILELESTNKALVLTRVADTSEITSPVNGMMVYDLSTNCIKAYENGAWSACLSAASNALSPTSNGTAVVASYDCSGTATGTMSVGNEVSGVTQVITANVTLTGSYNISATFGGVTFSNADVFTEVGNQVITLTASGTPTTAGTGTFTLNTDPNCSFSRSISANYSTTACSTTYGNYPATVDVEGTSVTVTKTGDGPSGSINNTTCGMSITGSAVGFSGSESATYTLSLPLKNVQVYGYNNESDEGNEGYTVSASLAGAPVAVQLSAIDGTCQSAFTSTQSGNSASIRNTNSTDTSSLIFNVSSADAYDKIIISRAAGGSAGTNGYGLMFCNATTAPNSASNGTAVISSYSCSVASQGALAVDIPVSSDVQQTITANVTTAGTYNITATANGVTFSKSGTFAATGAQTVVLTATGTPTVAGTGTFELNTTPSCSFDRTISESFNTTLCSTGYGSYPQTVTVNGSSVTVSKTGGGVTGANYDSCGINISGERLTGFTGTQGVTYSFSSPLKNVQVYGMSNESGEGNEGYTVTASLGGSPVAVQLVPFAGTCNSNFTSTQDGNSASIRNTGSPSTVSVLFNISASGLYDTLTISRIGDSVGNHANTHSLLLCNASTTP</sequence>
<feature type="chain" id="PRO_5016658151" evidence="1">
    <location>
        <begin position="19"/>
        <end position="647"/>
    </location>
</feature>
<evidence type="ECO:0000256" key="1">
    <source>
        <dbReference type="SAM" id="SignalP"/>
    </source>
</evidence>
<organism evidence="2 3">
    <name type="scientific">Flavobacterium arcticum</name>
    <dbReference type="NCBI Taxonomy" id="1784713"/>
    <lineage>
        <taxon>Bacteria</taxon>
        <taxon>Pseudomonadati</taxon>
        <taxon>Bacteroidota</taxon>
        <taxon>Flavobacteriia</taxon>
        <taxon>Flavobacteriales</taxon>
        <taxon>Flavobacteriaceae</taxon>
        <taxon>Flavobacterium</taxon>
    </lineage>
</organism>
<proteinExistence type="predicted"/>
<dbReference type="KEGG" id="fat:DVK85_06220"/>
<name>A0A345HB95_9FLAO</name>
<accession>A0A345HB95</accession>
<dbReference type="AlphaFoldDB" id="A0A345HB95"/>
<feature type="signal peptide" evidence="1">
    <location>
        <begin position="1"/>
        <end position="18"/>
    </location>
</feature>
<gene>
    <name evidence="2" type="ORF">DVK85_06220</name>
</gene>
<evidence type="ECO:0000313" key="3">
    <source>
        <dbReference type="Proteomes" id="UP000253951"/>
    </source>
</evidence>
<evidence type="ECO:0000313" key="2">
    <source>
        <dbReference type="EMBL" id="AXG73855.1"/>
    </source>
</evidence>
<reference evidence="2 3" key="1">
    <citation type="submission" date="2018-07" db="EMBL/GenBank/DDBJ databases">
        <title>Complete genome sequence of Flavobacterium arcticum type strain SM1502T.</title>
        <authorList>
            <person name="Li Y."/>
            <person name="Li D.-D."/>
        </authorList>
    </citation>
    <scope>NUCLEOTIDE SEQUENCE [LARGE SCALE GENOMIC DNA]</scope>
    <source>
        <strain evidence="2 3">SM1502</strain>
    </source>
</reference>
<dbReference type="EMBL" id="CP031188">
    <property type="protein sequence ID" value="AXG73855.1"/>
    <property type="molecule type" value="Genomic_DNA"/>
</dbReference>
<dbReference type="OrthoDB" id="581140at2"/>
<protein>
    <submittedName>
        <fullName evidence="2">Uncharacterized protein</fullName>
    </submittedName>
</protein>